<feature type="region of interest" description="Disordered" evidence="1">
    <location>
        <begin position="99"/>
        <end position="118"/>
    </location>
</feature>
<proteinExistence type="predicted"/>
<organism evidence="2 3">
    <name type="scientific">Alternaria panax</name>
    <dbReference type="NCBI Taxonomy" id="48097"/>
    <lineage>
        <taxon>Eukaryota</taxon>
        <taxon>Fungi</taxon>
        <taxon>Dikarya</taxon>
        <taxon>Ascomycota</taxon>
        <taxon>Pezizomycotina</taxon>
        <taxon>Dothideomycetes</taxon>
        <taxon>Pleosporomycetidae</taxon>
        <taxon>Pleosporales</taxon>
        <taxon>Pleosporineae</taxon>
        <taxon>Pleosporaceae</taxon>
        <taxon>Alternaria</taxon>
        <taxon>Alternaria sect. Panax</taxon>
    </lineage>
</organism>
<evidence type="ECO:0000313" key="3">
    <source>
        <dbReference type="Proteomes" id="UP001199106"/>
    </source>
</evidence>
<dbReference type="EMBL" id="JAANER010000002">
    <property type="protein sequence ID" value="KAG9194312.1"/>
    <property type="molecule type" value="Genomic_DNA"/>
</dbReference>
<feature type="compositionally biased region" description="Low complexity" evidence="1">
    <location>
        <begin position="102"/>
        <end position="116"/>
    </location>
</feature>
<gene>
    <name evidence="2" type="ORF">G6011_04347</name>
</gene>
<keyword evidence="3" id="KW-1185">Reference proteome</keyword>
<evidence type="ECO:0000313" key="2">
    <source>
        <dbReference type="EMBL" id="KAG9194312.1"/>
    </source>
</evidence>
<evidence type="ECO:0000256" key="1">
    <source>
        <dbReference type="SAM" id="MobiDB-lite"/>
    </source>
</evidence>
<dbReference type="AlphaFoldDB" id="A0AAD4IGU3"/>
<dbReference type="Proteomes" id="UP001199106">
    <property type="component" value="Unassembled WGS sequence"/>
</dbReference>
<comment type="caution">
    <text evidence="2">The sequence shown here is derived from an EMBL/GenBank/DDBJ whole genome shotgun (WGS) entry which is preliminary data.</text>
</comment>
<protein>
    <submittedName>
        <fullName evidence="2">Uncharacterized protein</fullName>
    </submittedName>
</protein>
<reference evidence="2" key="1">
    <citation type="submission" date="2021-07" db="EMBL/GenBank/DDBJ databases">
        <title>Genome Resource of American Ginseng Black Spot Pathogen Alternaria panax.</title>
        <authorList>
            <person name="Qiu C."/>
            <person name="Wang W."/>
            <person name="Liu Z."/>
        </authorList>
    </citation>
    <scope>NUCLEOTIDE SEQUENCE</scope>
    <source>
        <strain evidence="2">BNCC115425</strain>
    </source>
</reference>
<accession>A0AAD4IGU3</accession>
<sequence>MATPSPQTWTLRLKSHKTTVILHVDPLHTFDTIKTYLYDALQETGLKNPAGESIPLPSSAAEIQFGCPVNINDASEGFKLGEWEVAYIASDEEEFEGKGKASKANAGGSSNGGAKADTAKINQCPKGAGLRDGAVLAFRWAGDGSWDGEDEFDLSKSSRKGGHMWGVKLASFEDAYGVENETDVGGRPEFEG</sequence>
<name>A0AAD4IGU3_9PLEO</name>